<dbReference type="EMBL" id="CP069127">
    <property type="protein sequence ID" value="QRG67430.1"/>
    <property type="molecule type" value="Genomic_DNA"/>
</dbReference>
<keyword evidence="1" id="KW-1133">Transmembrane helix</keyword>
<feature type="transmembrane region" description="Helical" evidence="1">
    <location>
        <begin position="48"/>
        <end position="66"/>
    </location>
</feature>
<name>A0ABX7FP16_BRECH</name>
<keyword evidence="1" id="KW-0472">Membrane</keyword>
<protein>
    <submittedName>
        <fullName evidence="2">Uncharacterized protein</fullName>
    </submittedName>
</protein>
<keyword evidence="3" id="KW-1185">Reference proteome</keyword>
<feature type="transmembrane region" description="Helical" evidence="1">
    <location>
        <begin position="104"/>
        <end position="125"/>
    </location>
</feature>
<gene>
    <name evidence="2" type="ORF">JNE38_29025</name>
</gene>
<proteinExistence type="predicted"/>
<reference evidence="2 3" key="1">
    <citation type="submission" date="2021-01" db="EMBL/GenBank/DDBJ databases">
        <title>Identification of strong promoters based on the transcriptome of Brevibacillus choshinensis.</title>
        <authorList>
            <person name="Yao D."/>
            <person name="Zhang K."/>
            <person name="Wu J."/>
        </authorList>
    </citation>
    <scope>NUCLEOTIDE SEQUENCE [LARGE SCALE GENOMIC DNA]</scope>
    <source>
        <strain evidence="2 3">HPD31-SP3</strain>
    </source>
</reference>
<evidence type="ECO:0000256" key="1">
    <source>
        <dbReference type="SAM" id="Phobius"/>
    </source>
</evidence>
<evidence type="ECO:0000313" key="3">
    <source>
        <dbReference type="Proteomes" id="UP000596248"/>
    </source>
</evidence>
<accession>A0ABX7FP16</accession>
<dbReference type="RefSeq" id="WP_203354485.1">
    <property type="nucleotide sequence ID" value="NZ_CP069127.1"/>
</dbReference>
<dbReference type="Proteomes" id="UP000596248">
    <property type="component" value="Chromosome"/>
</dbReference>
<evidence type="ECO:0000313" key="2">
    <source>
        <dbReference type="EMBL" id="QRG67430.1"/>
    </source>
</evidence>
<feature type="transmembrane region" description="Helical" evidence="1">
    <location>
        <begin position="78"/>
        <end position="98"/>
    </location>
</feature>
<keyword evidence="1" id="KW-0812">Transmembrane</keyword>
<sequence length="132" mass="14608">MKFGLVNGLLAGLALAAFLALGDALFGTGTFAVLIDVSYVPGMESLPSVVELLIHLFISVVIAYLWRRFYPESRAVDAVKYVMYWMLAFAIAFLPFSLLSGNAMSWTALVIWVLGHLVFTAVLVVQRKSYRE</sequence>
<organism evidence="2 3">
    <name type="scientific">Brevibacillus choshinensis</name>
    <dbReference type="NCBI Taxonomy" id="54911"/>
    <lineage>
        <taxon>Bacteria</taxon>
        <taxon>Bacillati</taxon>
        <taxon>Bacillota</taxon>
        <taxon>Bacilli</taxon>
        <taxon>Bacillales</taxon>
        <taxon>Paenibacillaceae</taxon>
        <taxon>Brevibacillus</taxon>
    </lineage>
</organism>